<proteinExistence type="predicted"/>
<gene>
    <name evidence="1" type="ORF">VB854_19740</name>
</gene>
<comment type="caution">
    <text evidence="1">The sequence shown here is derived from an EMBL/GenBank/DDBJ whole genome shotgun (WGS) entry which is preliminary data.</text>
</comment>
<evidence type="ECO:0000313" key="2">
    <source>
        <dbReference type="Proteomes" id="UP001301728"/>
    </source>
</evidence>
<reference evidence="1 2" key="1">
    <citation type="submission" date="2023-12" db="EMBL/GenBank/DDBJ databases">
        <title>Baltic Sea Cyanobacteria.</title>
        <authorList>
            <person name="Delbaje E."/>
            <person name="Fewer D.P."/>
            <person name="Shishido T.K."/>
        </authorList>
    </citation>
    <scope>NUCLEOTIDE SEQUENCE [LARGE SCALE GENOMIC DNA]</scope>
    <source>
        <strain evidence="1 2">CCNP 1315</strain>
    </source>
</reference>
<dbReference type="RefSeq" id="WP_323224264.1">
    <property type="nucleotide sequence ID" value="NZ_JAYGHT010000130.1"/>
</dbReference>
<organism evidence="1 2">
    <name type="scientific">Limnoraphis robusta CCNP1315</name>
    <dbReference type="NCBI Taxonomy" id="3110306"/>
    <lineage>
        <taxon>Bacteria</taxon>
        <taxon>Bacillati</taxon>
        <taxon>Cyanobacteriota</taxon>
        <taxon>Cyanophyceae</taxon>
        <taxon>Oscillatoriophycideae</taxon>
        <taxon>Oscillatoriales</taxon>
        <taxon>Sirenicapillariaceae</taxon>
        <taxon>Limnoraphis</taxon>
    </lineage>
</organism>
<protein>
    <submittedName>
        <fullName evidence="1">Uncharacterized protein</fullName>
    </submittedName>
</protein>
<dbReference type="EMBL" id="JAYGHT010000130">
    <property type="protein sequence ID" value="MEA5521176.1"/>
    <property type="molecule type" value="Genomic_DNA"/>
</dbReference>
<evidence type="ECO:0000313" key="1">
    <source>
        <dbReference type="EMBL" id="MEA5521176.1"/>
    </source>
</evidence>
<dbReference type="Proteomes" id="UP001301728">
    <property type="component" value="Unassembled WGS sequence"/>
</dbReference>
<keyword evidence="2" id="KW-1185">Reference proteome</keyword>
<accession>A0ABU5U1V0</accession>
<sequence>MVSEIIVTPEQIAFYRKQLAGNEEALAALDVIEEWDGDLADAAESIAKRNGIEGVETNADLRWFSQKLKECHQFICQPKYENLRDKYVSTLIPVLTEFLAGSLGCPPGVAGLIATPFALYIGEEKMDKFCRSFNGQP</sequence>
<name>A0ABU5U1V0_9CYAN</name>